<name>A0ABY2N525_9LEPT</name>
<dbReference type="InterPro" id="IPR011010">
    <property type="entry name" value="DNA_brk_join_enz"/>
</dbReference>
<comment type="caution">
    <text evidence="3">The sequence shown here is derived from an EMBL/GenBank/DDBJ whole genome shotgun (WGS) entry which is preliminary data.</text>
</comment>
<keyword evidence="4" id="KW-1185">Reference proteome</keyword>
<dbReference type="Proteomes" id="UP000297422">
    <property type="component" value="Unassembled WGS sequence"/>
</dbReference>
<keyword evidence="1" id="KW-0233">DNA recombination</keyword>
<feature type="non-terminal residue" evidence="3">
    <location>
        <position position="41"/>
    </location>
</feature>
<accession>A0ABY2N525</accession>
<organism evidence="3 4">
    <name type="scientific">Leptospira stimsonii</name>
    <dbReference type="NCBI Taxonomy" id="2202203"/>
    <lineage>
        <taxon>Bacteria</taxon>
        <taxon>Pseudomonadati</taxon>
        <taxon>Spirochaetota</taxon>
        <taxon>Spirochaetia</taxon>
        <taxon>Leptospirales</taxon>
        <taxon>Leptospiraceae</taxon>
        <taxon>Leptospira</taxon>
    </lineage>
</organism>
<feature type="domain" description="Tyr recombinase" evidence="2">
    <location>
        <begin position="1"/>
        <end position="41"/>
    </location>
</feature>
<sequence>MVSFLKHCNTLKEKTIFVLLYSSGIRIGELEKLKIGDIDFE</sequence>
<evidence type="ECO:0000313" key="4">
    <source>
        <dbReference type="Proteomes" id="UP000297422"/>
    </source>
</evidence>
<dbReference type="InterPro" id="IPR002104">
    <property type="entry name" value="Integrase_catalytic"/>
</dbReference>
<dbReference type="InterPro" id="IPR013762">
    <property type="entry name" value="Integrase-like_cat_sf"/>
</dbReference>
<gene>
    <name evidence="3" type="ORF">EHQ90_08355</name>
</gene>
<evidence type="ECO:0000259" key="2">
    <source>
        <dbReference type="PROSITE" id="PS51898"/>
    </source>
</evidence>
<proteinExistence type="predicted"/>
<dbReference type="SUPFAM" id="SSF56349">
    <property type="entry name" value="DNA breaking-rejoining enzymes"/>
    <property type="match status" value="1"/>
</dbReference>
<reference evidence="4" key="1">
    <citation type="journal article" date="2019" name="PLoS Negl. Trop. Dis.">
        <title>Revisiting the worldwide diversity of Leptospira species in the environment.</title>
        <authorList>
            <person name="Vincent A.T."/>
            <person name="Schiettekatte O."/>
            <person name="Bourhy P."/>
            <person name="Veyrier F.J."/>
            <person name="Picardeau M."/>
        </authorList>
    </citation>
    <scope>NUCLEOTIDE SEQUENCE [LARGE SCALE GENOMIC DNA]</scope>
    <source>
        <strain evidence="4">201702407</strain>
    </source>
</reference>
<dbReference type="EMBL" id="RQGT01000066">
    <property type="protein sequence ID" value="TGM16934.1"/>
    <property type="molecule type" value="Genomic_DNA"/>
</dbReference>
<dbReference type="RefSeq" id="WP_167883820.1">
    <property type="nucleotide sequence ID" value="NZ_RQGT01000066.1"/>
</dbReference>
<dbReference type="Pfam" id="PF00589">
    <property type="entry name" value="Phage_integrase"/>
    <property type="match status" value="1"/>
</dbReference>
<evidence type="ECO:0000313" key="3">
    <source>
        <dbReference type="EMBL" id="TGM16934.1"/>
    </source>
</evidence>
<protein>
    <submittedName>
        <fullName evidence="3">Recombinase XerD</fullName>
    </submittedName>
</protein>
<dbReference type="Gene3D" id="1.10.443.10">
    <property type="entry name" value="Intergrase catalytic core"/>
    <property type="match status" value="1"/>
</dbReference>
<evidence type="ECO:0000256" key="1">
    <source>
        <dbReference type="ARBA" id="ARBA00023172"/>
    </source>
</evidence>
<dbReference type="PROSITE" id="PS51898">
    <property type="entry name" value="TYR_RECOMBINASE"/>
    <property type="match status" value="1"/>
</dbReference>